<evidence type="ECO:0000313" key="1">
    <source>
        <dbReference type="EMBL" id="CEL56993.1"/>
    </source>
</evidence>
<organism evidence="1 2">
    <name type="scientific">Thanatephorus cucumeris (strain AG1-IB / isolate 7/3/14)</name>
    <name type="common">Lettuce bottom rot fungus</name>
    <name type="synonym">Rhizoctonia solani</name>
    <dbReference type="NCBI Taxonomy" id="1108050"/>
    <lineage>
        <taxon>Eukaryota</taxon>
        <taxon>Fungi</taxon>
        <taxon>Dikarya</taxon>
        <taxon>Basidiomycota</taxon>
        <taxon>Agaricomycotina</taxon>
        <taxon>Agaricomycetes</taxon>
        <taxon>Cantharellales</taxon>
        <taxon>Ceratobasidiaceae</taxon>
        <taxon>Rhizoctonia</taxon>
        <taxon>Rhizoctonia solani AG-1</taxon>
    </lineage>
</organism>
<sequence>MNRRLPNEILSHILNLVGEESTLDLKPLVLVNRQWNSMAASNLLKVICVSSLGELVRLCNQIIEYHNPENSLRSSVAKYTKTLIVSGIINGTADSHLGLDDLGDQPRGTGEESEDYAIPADIKMEPDMIRSKLHTALSRLVLLEGFEWYGRFAGDYYLVRYLQQTKIIRHLAYGIDMFVSSESLAYREHAFSFEGLETLAVTSEYEPSSELFCAVAQMMHRNPNLHSILFDCKYAESMSGNWSLVDFLCDTSLDERTVFVWPRLSHLVLRFWKGDLWQSAEEVELLANFLIAHSKLQTLVLQETCLEGSESENSKPLSLAGYPASLPVLKRLLASPRLIAGILESHAACASVQRVIDNSGEGFDSEGAKAPCVERIMDAIERVPNNRIQRLRLEVPQLSRDVYARIARIAPRIRFLEFLRALDQGSTTPNDSAFDPVVDIPFGLNKFPNLEIIGEHIAKDFTKALDAQMRYGLIELVGLVTRIKAIHVSEGRLVTVFPHPYGGRATIRGAPRFLDNQDYDWMPFDVDWRHSSVSLRETKRLRGLNEFANLEFDYS</sequence>
<proteinExistence type="predicted"/>
<protein>
    <submittedName>
        <fullName evidence="1">Uncharacterized protein</fullName>
    </submittedName>
</protein>
<gene>
    <name evidence="1" type="ORF">RSOLAG1IB_08246</name>
</gene>
<accession>A0A0B7FL92</accession>
<dbReference type="STRING" id="1108050.A0A0B7FL92"/>
<dbReference type="OrthoDB" id="3145600at2759"/>
<reference evidence="1 2" key="1">
    <citation type="submission" date="2014-11" db="EMBL/GenBank/DDBJ databases">
        <authorList>
            <person name="Wibberg Daniel"/>
        </authorList>
    </citation>
    <scope>NUCLEOTIDE SEQUENCE [LARGE SCALE GENOMIC DNA]</scope>
    <source>
        <strain evidence="1">Rhizoctonia solani AG1-IB 7/3/14</strain>
    </source>
</reference>
<name>A0A0B7FL92_THACB</name>
<dbReference type="InterPro" id="IPR036047">
    <property type="entry name" value="F-box-like_dom_sf"/>
</dbReference>
<dbReference type="SUPFAM" id="SSF81383">
    <property type="entry name" value="F-box domain"/>
    <property type="match status" value="1"/>
</dbReference>
<evidence type="ECO:0000313" key="2">
    <source>
        <dbReference type="Proteomes" id="UP000059188"/>
    </source>
</evidence>
<dbReference type="AlphaFoldDB" id="A0A0B7FL92"/>
<dbReference type="Proteomes" id="UP000059188">
    <property type="component" value="Unassembled WGS sequence"/>
</dbReference>
<keyword evidence="2" id="KW-1185">Reference proteome</keyword>
<dbReference type="EMBL" id="LN679126">
    <property type="protein sequence ID" value="CEL56993.1"/>
    <property type="molecule type" value="Genomic_DNA"/>
</dbReference>